<dbReference type="Proteomes" id="UP001497680">
    <property type="component" value="Unassembled WGS sequence"/>
</dbReference>
<protein>
    <submittedName>
        <fullName evidence="1">Uncharacterized protein</fullName>
    </submittedName>
</protein>
<gene>
    <name evidence="1" type="ORF">F4821DRAFT_250614</name>
</gene>
<reference evidence="1 2" key="1">
    <citation type="journal article" date="2022" name="New Phytol.">
        <title>Ecological generalism drives hyperdiversity of secondary metabolite gene clusters in xylarialean endophytes.</title>
        <authorList>
            <person name="Franco M.E.E."/>
            <person name="Wisecaver J.H."/>
            <person name="Arnold A.E."/>
            <person name="Ju Y.M."/>
            <person name="Slot J.C."/>
            <person name="Ahrendt S."/>
            <person name="Moore L.P."/>
            <person name="Eastman K.E."/>
            <person name="Scott K."/>
            <person name="Konkel Z."/>
            <person name="Mondo S.J."/>
            <person name="Kuo A."/>
            <person name="Hayes R.D."/>
            <person name="Haridas S."/>
            <person name="Andreopoulos B."/>
            <person name="Riley R."/>
            <person name="LaButti K."/>
            <person name="Pangilinan J."/>
            <person name="Lipzen A."/>
            <person name="Amirebrahimi M."/>
            <person name="Yan J."/>
            <person name="Adam C."/>
            <person name="Keymanesh K."/>
            <person name="Ng V."/>
            <person name="Louie K."/>
            <person name="Northen T."/>
            <person name="Drula E."/>
            <person name="Henrissat B."/>
            <person name="Hsieh H.M."/>
            <person name="Youens-Clark K."/>
            <person name="Lutzoni F."/>
            <person name="Miadlikowska J."/>
            <person name="Eastwood D.C."/>
            <person name="Hamelin R.C."/>
            <person name="Grigoriev I.V."/>
            <person name="U'Ren J.M."/>
        </authorList>
    </citation>
    <scope>NUCLEOTIDE SEQUENCE [LARGE SCALE GENOMIC DNA]</scope>
    <source>
        <strain evidence="1 2">ER1909</strain>
    </source>
</reference>
<sequence length="173" mass="18777">MSSMPTRMNAKSSRCMTNSKPPRTPSVWMCGVMLPGRSRVPAKAPPKKVVQASTSSTIGNLLDQISKPKEMPKWKILLSTRSLTICRARTQVFLDTTHPDRVVVAVTRDLLTSGPHLRVETRVYAGESMCALVANQTPDSLHTSHGDDSNCHPTGSGPCNPQETRSVLGGRPT</sequence>
<proteinExistence type="predicted"/>
<accession>A0ACC0CKG8</accession>
<evidence type="ECO:0000313" key="1">
    <source>
        <dbReference type="EMBL" id="KAI6080846.1"/>
    </source>
</evidence>
<comment type="caution">
    <text evidence="1">The sequence shown here is derived from an EMBL/GenBank/DDBJ whole genome shotgun (WGS) entry which is preliminary data.</text>
</comment>
<keyword evidence="2" id="KW-1185">Reference proteome</keyword>
<name>A0ACC0CKG8_9PEZI</name>
<evidence type="ECO:0000313" key="2">
    <source>
        <dbReference type="Proteomes" id="UP001497680"/>
    </source>
</evidence>
<organism evidence="1 2">
    <name type="scientific">Hypoxylon rubiginosum</name>
    <dbReference type="NCBI Taxonomy" id="110542"/>
    <lineage>
        <taxon>Eukaryota</taxon>
        <taxon>Fungi</taxon>
        <taxon>Dikarya</taxon>
        <taxon>Ascomycota</taxon>
        <taxon>Pezizomycotina</taxon>
        <taxon>Sordariomycetes</taxon>
        <taxon>Xylariomycetidae</taxon>
        <taxon>Xylariales</taxon>
        <taxon>Hypoxylaceae</taxon>
        <taxon>Hypoxylon</taxon>
    </lineage>
</organism>
<dbReference type="EMBL" id="MU394419">
    <property type="protein sequence ID" value="KAI6080846.1"/>
    <property type="molecule type" value="Genomic_DNA"/>
</dbReference>